<sequence length="369" mass="43697">MVQRFVVVVTDPADRNSVLLRSLEYEFENEAHEILNYILTHCAEISLYEKEGRREKWNYHLKRITQENDYEVIASQSFPTQKAAETAFDLTIKTLRDFFEAENFHLVEHILLRPKVSPRERSGKRSSALNSDAVDILTVIAVAKGEITVPLQPKSTTYTFRILNTKNECKTNWRLTLNKNDSEEIVIVNENFIFYRHLTHRMEQIQQFGSNRSNYLVEQNADGYYIFRLLDVDRTLAESKKRYRQQEEMEAELNSLITFFSHEQLPVSYDPEAENPLVAQADPYSFQISILIPDWPAKFRNKTFKHLLEKTIYMETPAHIYPQVYWLDHKQMREFEEAYKLWLEELPQAEISNTEVVNNLIYQLNELRK</sequence>
<reference evidence="1 2" key="1">
    <citation type="submission" date="2020-06" db="EMBL/GenBank/DDBJ databases">
        <authorList>
            <person name="Hwang Y.J."/>
        </authorList>
    </citation>
    <scope>NUCLEOTIDE SEQUENCE [LARGE SCALE GENOMIC DNA]</scope>
    <source>
        <strain evidence="1 2">KUDC8001</strain>
    </source>
</reference>
<dbReference type="KEGG" id="add:HUW48_15435"/>
<evidence type="ECO:0000313" key="1">
    <source>
        <dbReference type="EMBL" id="QMU29340.1"/>
    </source>
</evidence>
<dbReference type="Proteomes" id="UP000514509">
    <property type="component" value="Chromosome"/>
</dbReference>
<dbReference type="Gene3D" id="2.30.29.80">
    <property type="match status" value="1"/>
</dbReference>
<proteinExistence type="predicted"/>
<gene>
    <name evidence="1" type="ORF">HUW48_15435</name>
</gene>
<accession>A0A7L7L938</accession>
<dbReference type="AlphaFoldDB" id="A0A7L7L938"/>
<name>A0A7L7L938_9BACT</name>
<dbReference type="RefSeq" id="WP_182411799.1">
    <property type="nucleotide sequence ID" value="NZ_CP055153.1"/>
</dbReference>
<evidence type="ECO:0000313" key="2">
    <source>
        <dbReference type="Proteomes" id="UP000514509"/>
    </source>
</evidence>
<protein>
    <submittedName>
        <fullName evidence="1">Uncharacterized protein</fullName>
    </submittedName>
</protein>
<organism evidence="1 2">
    <name type="scientific">Adhaeribacter radiodurans</name>
    <dbReference type="NCBI Taxonomy" id="2745197"/>
    <lineage>
        <taxon>Bacteria</taxon>
        <taxon>Pseudomonadati</taxon>
        <taxon>Bacteroidota</taxon>
        <taxon>Cytophagia</taxon>
        <taxon>Cytophagales</taxon>
        <taxon>Hymenobacteraceae</taxon>
        <taxon>Adhaeribacter</taxon>
    </lineage>
</organism>
<keyword evidence="2" id="KW-1185">Reference proteome</keyword>
<reference evidence="1 2" key="2">
    <citation type="submission" date="2020-08" db="EMBL/GenBank/DDBJ databases">
        <title>Adhaeribacter dokdonensis sp. nov., isolated from the rhizosphere of Elymus tsukushiensis, a plant native to the Dokdo Islands, Republic of Korea.</title>
        <authorList>
            <person name="Ghim S.Y."/>
        </authorList>
    </citation>
    <scope>NUCLEOTIDE SEQUENCE [LARGE SCALE GENOMIC DNA]</scope>
    <source>
        <strain evidence="1 2">KUDC8001</strain>
    </source>
</reference>
<dbReference type="EMBL" id="CP055153">
    <property type="protein sequence ID" value="QMU29340.1"/>
    <property type="molecule type" value="Genomic_DNA"/>
</dbReference>